<dbReference type="RefSeq" id="WP_013148410.1">
    <property type="nucleotide sequence ID" value="NC_014207.1"/>
</dbReference>
<dbReference type="OrthoDB" id="9805682at2"/>
<dbReference type="eggNOG" id="COG1459">
    <property type="taxonomic scope" value="Bacteria"/>
</dbReference>
<dbReference type="Gene3D" id="1.20.81.30">
    <property type="entry name" value="Type II secretion system (T2SS), domain F"/>
    <property type="match status" value="2"/>
</dbReference>
<dbReference type="Pfam" id="PF00482">
    <property type="entry name" value="T2SSF"/>
    <property type="match status" value="2"/>
</dbReference>
<dbReference type="InterPro" id="IPR042094">
    <property type="entry name" value="T2SS_GspF_sf"/>
</dbReference>
<dbReference type="InterPro" id="IPR018076">
    <property type="entry name" value="T2SS_GspF_dom"/>
</dbReference>
<gene>
    <name evidence="9" type="ordered locus">M301_1718</name>
</gene>
<keyword evidence="10" id="KW-1185">Reference proteome</keyword>
<dbReference type="PANTHER" id="PTHR30012:SF0">
    <property type="entry name" value="TYPE II SECRETION SYSTEM PROTEIN F-RELATED"/>
    <property type="match status" value="1"/>
</dbReference>
<dbReference type="KEGG" id="meh:M301_1718"/>
<organism evidence="9 10">
    <name type="scientific">Methylotenera versatilis (strain 301)</name>
    <dbReference type="NCBI Taxonomy" id="666681"/>
    <lineage>
        <taxon>Bacteria</taxon>
        <taxon>Pseudomonadati</taxon>
        <taxon>Pseudomonadota</taxon>
        <taxon>Betaproteobacteria</taxon>
        <taxon>Nitrosomonadales</taxon>
        <taxon>Methylophilaceae</taxon>
        <taxon>Methylotenera</taxon>
    </lineage>
</organism>
<feature type="transmembrane region" description="Helical" evidence="7">
    <location>
        <begin position="166"/>
        <end position="187"/>
    </location>
</feature>
<keyword evidence="5 7" id="KW-1133">Transmembrane helix</keyword>
<evidence type="ECO:0000256" key="7">
    <source>
        <dbReference type="SAM" id="Phobius"/>
    </source>
</evidence>
<dbReference type="EMBL" id="CP002056">
    <property type="protein sequence ID" value="ADI30098.1"/>
    <property type="molecule type" value="Genomic_DNA"/>
</dbReference>
<comment type="subcellular location">
    <subcellularLocation>
        <location evidence="1">Cell membrane</location>
        <topology evidence="1">Multi-pass membrane protein</topology>
    </subcellularLocation>
</comment>
<protein>
    <submittedName>
        <fullName evidence="9">Type II secretion system F domain protein</fullName>
    </submittedName>
</protein>
<feature type="domain" description="Type II secretion system protein GspF" evidence="8">
    <location>
        <begin position="268"/>
        <end position="389"/>
    </location>
</feature>
<keyword evidence="3" id="KW-1003">Cell membrane</keyword>
<evidence type="ECO:0000256" key="2">
    <source>
        <dbReference type="ARBA" id="ARBA00005745"/>
    </source>
</evidence>
<dbReference type="HOGENOM" id="CLU_035032_0_1_4"/>
<feature type="domain" description="Type II secretion system protein GspF" evidence="8">
    <location>
        <begin position="65"/>
        <end position="188"/>
    </location>
</feature>
<dbReference type="GO" id="GO:0005886">
    <property type="term" value="C:plasma membrane"/>
    <property type="evidence" value="ECO:0007669"/>
    <property type="project" value="UniProtKB-SubCell"/>
</dbReference>
<dbReference type="InterPro" id="IPR003004">
    <property type="entry name" value="GspF/PilC"/>
</dbReference>
<feature type="transmembrane region" description="Helical" evidence="7">
    <location>
        <begin position="371"/>
        <end position="390"/>
    </location>
</feature>
<sequence length="398" mass="44550">MQYQLRVLREGHAPYQFELDASSIEDARIKAEQQGLIVLQVKSSASAIILQTLNQKNIPFPLMLFCQEFRVLFEAGLSVMDVLHTLIDKETNSAIKLILQQLLMAVQEGKTLSQAMSLNTNAFPTLFIATISAAETTSDLPEALLRYSQYLENVDLLKKRIVSASVYPAIVTSFGLLVLAFLVVFVIPKFSKIYATQVTNISTSTKFLLKVGDFSQHYGYIILGLLVAMIAALIIMISRPEIRAKLYDALWKIPFLGNKVRVYHLARFYRTFSMLLKSGIPVMNGLAMVESLLGAGLKNNLQKAKKLITEGQQFSQALSEAELTTPVAMRLFNVGEKTGTLDKMMERAASFHEEEMIRWVDRFTKIFEPTLMALIGILIGGIVLMMYMPIFELASGIQ</sequence>
<evidence type="ECO:0000256" key="6">
    <source>
        <dbReference type="ARBA" id="ARBA00023136"/>
    </source>
</evidence>
<evidence type="ECO:0000256" key="1">
    <source>
        <dbReference type="ARBA" id="ARBA00004651"/>
    </source>
</evidence>
<proteinExistence type="inferred from homology"/>
<evidence type="ECO:0000256" key="3">
    <source>
        <dbReference type="ARBA" id="ARBA00022475"/>
    </source>
</evidence>
<keyword evidence="4 7" id="KW-0812">Transmembrane</keyword>
<evidence type="ECO:0000259" key="8">
    <source>
        <dbReference type="Pfam" id="PF00482"/>
    </source>
</evidence>
<keyword evidence="6 7" id="KW-0472">Membrane</keyword>
<reference evidence="10" key="1">
    <citation type="submission" date="2010-05" db="EMBL/GenBank/DDBJ databases">
        <title>Complete sequence of Methylotenera sp. 301.</title>
        <authorList>
            <person name="Lucas S."/>
            <person name="Copeland A."/>
            <person name="Lapidus A."/>
            <person name="Cheng J.-F."/>
            <person name="Bruce D."/>
            <person name="Goodwin L."/>
            <person name="Pitluck S."/>
            <person name="Clum A."/>
            <person name="Land M."/>
            <person name="Hauser L."/>
            <person name="Kyrpides N."/>
            <person name="Ivanova N."/>
            <person name="Chistoservova L."/>
            <person name="Kalyuzhnaya M."/>
            <person name="Woyke T."/>
        </authorList>
    </citation>
    <scope>NUCLEOTIDE SEQUENCE [LARGE SCALE GENOMIC DNA]</scope>
    <source>
        <strain evidence="10">301</strain>
    </source>
</reference>
<evidence type="ECO:0000313" key="9">
    <source>
        <dbReference type="EMBL" id="ADI30098.1"/>
    </source>
</evidence>
<evidence type="ECO:0000256" key="4">
    <source>
        <dbReference type="ARBA" id="ARBA00022692"/>
    </source>
</evidence>
<evidence type="ECO:0000256" key="5">
    <source>
        <dbReference type="ARBA" id="ARBA00022989"/>
    </source>
</evidence>
<reference evidence="9 10" key="2">
    <citation type="journal article" date="2011" name="J. Bacteriol.">
        <title>Genomes of three methylotrophs from a single niche uncover genetic and metabolic divergence of Methylophilaceae.</title>
        <authorList>
            <person name="Lapidus A."/>
            <person name="Clum A."/>
            <person name="Labutti K."/>
            <person name="Kaluzhnaya M.G."/>
            <person name="Lim S."/>
            <person name="Beck D.A."/>
            <person name="Glavina Del Rio T."/>
            <person name="Nolan M."/>
            <person name="Mavromatis K."/>
            <person name="Huntemann M."/>
            <person name="Lucas S."/>
            <person name="Lidstrom M.E."/>
            <person name="Ivanova N."/>
            <person name="Chistoserdova L."/>
        </authorList>
    </citation>
    <scope>NUCLEOTIDE SEQUENCE [LARGE SCALE GENOMIC DNA]</scope>
    <source>
        <strain evidence="9 10">301</strain>
    </source>
</reference>
<comment type="similarity">
    <text evidence="2">Belongs to the GSP F family.</text>
</comment>
<accession>D7DJ63</accession>
<dbReference type="PANTHER" id="PTHR30012">
    <property type="entry name" value="GENERAL SECRETION PATHWAY PROTEIN"/>
    <property type="match status" value="1"/>
</dbReference>
<name>D7DJ63_METV0</name>
<feature type="transmembrane region" description="Helical" evidence="7">
    <location>
        <begin position="217"/>
        <end position="237"/>
    </location>
</feature>
<dbReference type="AlphaFoldDB" id="D7DJ63"/>
<dbReference type="STRING" id="666681.M301_1718"/>
<dbReference type="Proteomes" id="UP000000383">
    <property type="component" value="Chromosome"/>
</dbReference>
<evidence type="ECO:0000313" key="10">
    <source>
        <dbReference type="Proteomes" id="UP000000383"/>
    </source>
</evidence>